<gene>
    <name evidence="1" type="ORF">NYR02_09835</name>
</gene>
<evidence type="ECO:0000313" key="2">
    <source>
        <dbReference type="Proteomes" id="UP001147830"/>
    </source>
</evidence>
<dbReference type="Gene3D" id="3.10.450.50">
    <property type="match status" value="1"/>
</dbReference>
<dbReference type="GO" id="GO:0030638">
    <property type="term" value="P:polyketide metabolic process"/>
    <property type="evidence" value="ECO:0007669"/>
    <property type="project" value="InterPro"/>
</dbReference>
<dbReference type="InterPro" id="IPR009959">
    <property type="entry name" value="Cyclase_SnoaL-like"/>
</dbReference>
<sequence>MSALQENDMDARLDSNKKLVHNFVELTWNQGRFNLARSLVARDFTYYASMVNMPLGLDGMETLIQTIRNSMEDFSIGVEEVVCEGNLVVTQSTFSGTLVRPLMGFEPVDKVIALHAATFWQVRHGMIQSGNSLLDTADLFHQVRKIMTPNAVAAAF</sequence>
<reference evidence="1" key="2">
    <citation type="submission" date="2022-08" db="EMBL/GenBank/DDBJ databases">
        <authorList>
            <person name="Dong C."/>
        </authorList>
    </citation>
    <scope>NUCLEOTIDE SEQUENCE</scope>
    <source>
        <strain evidence="1">59MF3M-4</strain>
    </source>
</reference>
<keyword evidence="2" id="KW-1185">Reference proteome</keyword>
<dbReference type="PANTHER" id="PTHR38436:SF1">
    <property type="entry name" value="ESTER CYCLASE"/>
    <property type="match status" value="1"/>
</dbReference>
<dbReference type="Proteomes" id="UP001147830">
    <property type="component" value="Unassembled WGS sequence"/>
</dbReference>
<dbReference type="EMBL" id="JAOANI010000015">
    <property type="protein sequence ID" value="MCT7359321.1"/>
    <property type="molecule type" value="Genomic_DNA"/>
</dbReference>
<proteinExistence type="predicted"/>
<comment type="caution">
    <text evidence="1">The sequence shown here is derived from an EMBL/GenBank/DDBJ whole genome shotgun (WGS) entry which is preliminary data.</text>
</comment>
<evidence type="ECO:0000313" key="1">
    <source>
        <dbReference type="EMBL" id="MCT7359321.1"/>
    </source>
</evidence>
<organism evidence="1 2">
    <name type="scientific">Thalassolituus pacificus</name>
    <dbReference type="NCBI Taxonomy" id="2975440"/>
    <lineage>
        <taxon>Bacteria</taxon>
        <taxon>Pseudomonadati</taxon>
        <taxon>Pseudomonadota</taxon>
        <taxon>Gammaproteobacteria</taxon>
        <taxon>Oceanospirillales</taxon>
        <taxon>Oceanospirillaceae</taxon>
        <taxon>Thalassolituus</taxon>
    </lineage>
</organism>
<accession>A0A9X2WFQ0</accession>
<dbReference type="SUPFAM" id="SSF54427">
    <property type="entry name" value="NTF2-like"/>
    <property type="match status" value="1"/>
</dbReference>
<reference evidence="1" key="1">
    <citation type="journal article" date="2022" name="Front. Microbiol.">
        <title>Genome-based taxonomic rearrangement of Oceanobacter-related bacteria including the description of Thalassolituus hydrocarbonoclasticus sp. nov. and Thalassolituus pacificus sp. nov. and emended description of the genus Thalassolituus.</title>
        <authorList>
            <person name="Dong C."/>
            <person name="Wei L."/>
            <person name="Wang J."/>
            <person name="Lai Q."/>
            <person name="Huang Z."/>
            <person name="Shao Z."/>
        </authorList>
    </citation>
    <scope>NUCLEOTIDE SEQUENCE</scope>
    <source>
        <strain evidence="1">59MF3M-4</strain>
    </source>
</reference>
<dbReference type="Pfam" id="PF07366">
    <property type="entry name" value="SnoaL"/>
    <property type="match status" value="1"/>
</dbReference>
<dbReference type="PANTHER" id="PTHR38436">
    <property type="entry name" value="POLYKETIDE CYCLASE SNOAL-LIKE DOMAIN"/>
    <property type="match status" value="1"/>
</dbReference>
<dbReference type="AlphaFoldDB" id="A0A9X2WFQ0"/>
<name>A0A9X2WFQ0_9GAMM</name>
<dbReference type="InterPro" id="IPR032710">
    <property type="entry name" value="NTF2-like_dom_sf"/>
</dbReference>
<protein>
    <submittedName>
        <fullName evidence="1">Ester cyclase</fullName>
    </submittedName>
</protein>